<evidence type="ECO:0000313" key="1">
    <source>
        <dbReference type="EMBL" id="KAL2840554.1"/>
    </source>
</evidence>
<keyword evidence="2" id="KW-1185">Reference proteome</keyword>
<organism evidence="1 2">
    <name type="scientific">Aspergillus pseudoustus</name>
    <dbReference type="NCBI Taxonomy" id="1810923"/>
    <lineage>
        <taxon>Eukaryota</taxon>
        <taxon>Fungi</taxon>
        <taxon>Dikarya</taxon>
        <taxon>Ascomycota</taxon>
        <taxon>Pezizomycotina</taxon>
        <taxon>Eurotiomycetes</taxon>
        <taxon>Eurotiomycetidae</taxon>
        <taxon>Eurotiales</taxon>
        <taxon>Aspergillaceae</taxon>
        <taxon>Aspergillus</taxon>
        <taxon>Aspergillus subgen. Nidulantes</taxon>
    </lineage>
</organism>
<proteinExistence type="predicted"/>
<reference evidence="1 2" key="1">
    <citation type="submission" date="2024-07" db="EMBL/GenBank/DDBJ databases">
        <title>Section-level genome sequencing and comparative genomics of Aspergillus sections Usti and Cavernicolus.</title>
        <authorList>
            <consortium name="Lawrence Berkeley National Laboratory"/>
            <person name="Nybo J.L."/>
            <person name="Vesth T.C."/>
            <person name="Theobald S."/>
            <person name="Frisvad J.C."/>
            <person name="Larsen T.O."/>
            <person name="Kjaerboelling I."/>
            <person name="Rothschild-Mancinelli K."/>
            <person name="Lyhne E.K."/>
            <person name="Kogle M.E."/>
            <person name="Barry K."/>
            <person name="Clum A."/>
            <person name="Na H."/>
            <person name="Ledsgaard L."/>
            <person name="Lin J."/>
            <person name="Lipzen A."/>
            <person name="Kuo A."/>
            <person name="Riley R."/>
            <person name="Mondo S."/>
            <person name="Labutti K."/>
            <person name="Haridas S."/>
            <person name="Pangalinan J."/>
            <person name="Salamov A.A."/>
            <person name="Simmons B.A."/>
            <person name="Magnuson J.K."/>
            <person name="Chen J."/>
            <person name="Drula E."/>
            <person name="Henrissat B."/>
            <person name="Wiebenga A."/>
            <person name="Lubbers R.J."/>
            <person name="Gomes A.C."/>
            <person name="Makela M.R."/>
            <person name="Stajich J."/>
            <person name="Grigoriev I.V."/>
            <person name="Mortensen U.H."/>
            <person name="De Vries R.P."/>
            <person name="Baker S.E."/>
            <person name="Andersen M.R."/>
        </authorList>
    </citation>
    <scope>NUCLEOTIDE SEQUENCE [LARGE SCALE GENOMIC DNA]</scope>
    <source>
        <strain evidence="1 2">CBS 123904</strain>
    </source>
</reference>
<protein>
    <submittedName>
        <fullName evidence="1">Uncharacterized protein</fullName>
    </submittedName>
</protein>
<sequence length="55" mass="6241">MALASLGEIYQILRKQVKTEQDVEKAAGPYRNLKVTIIAADDLAKKDIFREFLMS</sequence>
<comment type="caution">
    <text evidence="1">The sequence shown here is derived from an EMBL/GenBank/DDBJ whole genome shotgun (WGS) entry which is preliminary data.</text>
</comment>
<evidence type="ECO:0000313" key="2">
    <source>
        <dbReference type="Proteomes" id="UP001610446"/>
    </source>
</evidence>
<name>A0ABR4JLT5_9EURO</name>
<dbReference type="Proteomes" id="UP001610446">
    <property type="component" value="Unassembled WGS sequence"/>
</dbReference>
<accession>A0ABR4JLT5</accession>
<dbReference type="EMBL" id="JBFXLU010000119">
    <property type="protein sequence ID" value="KAL2840554.1"/>
    <property type="molecule type" value="Genomic_DNA"/>
</dbReference>
<gene>
    <name evidence="1" type="ORF">BJY01DRAFT_218293</name>
</gene>